<keyword evidence="5" id="KW-0697">Rotamase</keyword>
<reference evidence="10" key="1">
    <citation type="submission" date="2015-05" db="EMBL/GenBank/DDBJ databases">
        <authorList>
            <person name="Wang D.B."/>
            <person name="Wang M."/>
        </authorList>
    </citation>
    <scope>NUCLEOTIDE SEQUENCE</scope>
    <source>
        <strain evidence="10">36-1</strain>
    </source>
</reference>
<evidence type="ECO:0000256" key="4">
    <source>
        <dbReference type="ARBA" id="ARBA00022786"/>
    </source>
</evidence>
<dbReference type="InterPro" id="IPR011990">
    <property type="entry name" value="TPR-like_helical_dom_sf"/>
</dbReference>
<feature type="compositionally biased region" description="Polar residues" evidence="7">
    <location>
        <begin position="15"/>
        <end position="30"/>
    </location>
</feature>
<proteinExistence type="predicted"/>
<keyword evidence="6" id="KW-0802">TPR repeat</keyword>
<dbReference type="Gene3D" id="3.30.40.10">
    <property type="entry name" value="Zinc/RING finger domain, C3HC4 (zinc finger)"/>
    <property type="match status" value="1"/>
</dbReference>
<dbReference type="GO" id="GO:0051087">
    <property type="term" value="F:protein-folding chaperone binding"/>
    <property type="evidence" value="ECO:0007669"/>
    <property type="project" value="TreeGrafter"/>
</dbReference>
<reference evidence="9 12" key="4">
    <citation type="journal article" date="2024" name="Microbiol. Resour. Announc.">
        <title>Genome annotations for the ascomycete fungi Trichoderma harzianum, Trichoderma aggressivum, and Purpureocillium lilacinum.</title>
        <authorList>
            <person name="Beijen E.P.W."/>
            <person name="Ohm R.A."/>
        </authorList>
    </citation>
    <scope>NUCLEOTIDE SEQUENCE [LARGE SCALE GENOMIC DNA]</scope>
    <source>
        <strain evidence="9 12">CBS 150709</strain>
    </source>
</reference>
<evidence type="ECO:0000313" key="11">
    <source>
        <dbReference type="Proteomes" id="UP000245956"/>
    </source>
</evidence>
<dbReference type="SMART" id="SM00028">
    <property type="entry name" value="TPR"/>
    <property type="match status" value="3"/>
</dbReference>
<evidence type="ECO:0000256" key="7">
    <source>
        <dbReference type="SAM" id="MobiDB-lite"/>
    </source>
</evidence>
<dbReference type="GO" id="GO:0061630">
    <property type="term" value="F:ubiquitin protein ligase activity"/>
    <property type="evidence" value="ECO:0007669"/>
    <property type="project" value="UniProtKB-EC"/>
</dbReference>
<feature type="region of interest" description="Disordered" evidence="7">
    <location>
        <begin position="230"/>
        <end position="250"/>
    </location>
</feature>
<dbReference type="SUPFAM" id="SSF48452">
    <property type="entry name" value="TPR-like"/>
    <property type="match status" value="1"/>
</dbReference>
<evidence type="ECO:0000256" key="1">
    <source>
        <dbReference type="ARBA" id="ARBA00000900"/>
    </source>
</evidence>
<dbReference type="PANTHER" id="PTHR46803:SF2">
    <property type="entry name" value="E3 UBIQUITIN-PROTEIN LIGASE CHIP"/>
    <property type="match status" value="1"/>
</dbReference>
<dbReference type="GO" id="GO:0006515">
    <property type="term" value="P:protein quality control for misfolded or incompletely synthesized proteins"/>
    <property type="evidence" value="ECO:0007669"/>
    <property type="project" value="TreeGrafter"/>
</dbReference>
<dbReference type="GO" id="GO:0000209">
    <property type="term" value="P:protein polyubiquitination"/>
    <property type="evidence" value="ECO:0007669"/>
    <property type="project" value="TreeGrafter"/>
</dbReference>
<dbReference type="SMART" id="SM00504">
    <property type="entry name" value="Ubox"/>
    <property type="match status" value="1"/>
</dbReference>
<keyword evidence="4" id="KW-0833">Ubl conjugation pathway</keyword>
<keyword evidence="3" id="KW-0677">Repeat</keyword>
<dbReference type="GO" id="GO:0043161">
    <property type="term" value="P:proteasome-mediated ubiquitin-dependent protein catabolic process"/>
    <property type="evidence" value="ECO:0007669"/>
    <property type="project" value="TreeGrafter"/>
</dbReference>
<dbReference type="InterPro" id="IPR003613">
    <property type="entry name" value="Ubox_domain"/>
</dbReference>
<evidence type="ECO:0000256" key="5">
    <source>
        <dbReference type="ARBA" id="ARBA00023110"/>
    </source>
</evidence>
<feature type="region of interest" description="Disordered" evidence="7">
    <location>
        <begin position="1"/>
        <end position="30"/>
    </location>
</feature>
<gene>
    <name evidence="10" type="ORF">PCL_04680</name>
    <name evidence="9" type="ORF">Purlil1_12958</name>
</gene>
<dbReference type="PROSITE" id="PS50005">
    <property type="entry name" value="TPR"/>
    <property type="match status" value="1"/>
</dbReference>
<evidence type="ECO:0000313" key="10">
    <source>
        <dbReference type="EMBL" id="PWI66836.1"/>
    </source>
</evidence>
<feature type="region of interest" description="Disordered" evidence="7">
    <location>
        <begin position="45"/>
        <end position="76"/>
    </location>
</feature>
<comment type="catalytic activity">
    <reaction evidence="1">
        <text>S-ubiquitinyl-[E2 ubiquitin-conjugating enzyme]-L-cysteine + [acceptor protein]-L-lysine = [E2 ubiquitin-conjugating enzyme]-L-cysteine + N(6)-ubiquitinyl-[acceptor protein]-L-lysine.</text>
        <dbReference type="EC" id="2.3.2.27"/>
    </reaction>
</comment>
<organism evidence="10 11">
    <name type="scientific">Purpureocillium lilacinum</name>
    <name type="common">Paecilomyces lilacinus</name>
    <dbReference type="NCBI Taxonomy" id="33203"/>
    <lineage>
        <taxon>Eukaryota</taxon>
        <taxon>Fungi</taxon>
        <taxon>Dikarya</taxon>
        <taxon>Ascomycota</taxon>
        <taxon>Pezizomycotina</taxon>
        <taxon>Sordariomycetes</taxon>
        <taxon>Hypocreomycetidae</taxon>
        <taxon>Hypocreales</taxon>
        <taxon>Ophiocordycipitaceae</taxon>
        <taxon>Purpureocillium</taxon>
    </lineage>
</organism>
<reference evidence="9" key="3">
    <citation type="submission" date="2023-11" db="EMBL/GenBank/DDBJ databases">
        <authorList>
            <person name="Beijen E."/>
            <person name="Ohm R.A."/>
        </authorList>
    </citation>
    <scope>NUCLEOTIDE SEQUENCE</scope>
    <source>
        <strain evidence="9">CBS 150709</strain>
    </source>
</reference>
<feature type="repeat" description="TPR" evidence="6">
    <location>
        <begin position="315"/>
        <end position="348"/>
    </location>
</feature>
<dbReference type="AlphaFoldDB" id="A0A2U3DX73"/>
<dbReference type="Pfam" id="PF04564">
    <property type="entry name" value="U-box"/>
    <property type="match status" value="1"/>
</dbReference>
<keyword evidence="12" id="KW-1185">Reference proteome</keyword>
<reference evidence="10 11" key="2">
    <citation type="journal article" date="2016" name="Front. Microbiol.">
        <title>Genome and transcriptome sequences reveal the specific parasitism of the nematophagous Purpureocillium lilacinum 36-1.</title>
        <authorList>
            <person name="Xie J."/>
            <person name="Li S."/>
            <person name="Mo C."/>
            <person name="Xiao X."/>
            <person name="Peng D."/>
            <person name="Wang G."/>
            <person name="Xiao Y."/>
        </authorList>
    </citation>
    <scope>NUCLEOTIDE SEQUENCE [LARGE SCALE GENOMIC DNA]</scope>
    <source>
        <strain evidence="10 11">36-1</strain>
    </source>
</reference>
<dbReference type="Proteomes" id="UP000245956">
    <property type="component" value="Unassembled WGS sequence"/>
</dbReference>
<evidence type="ECO:0000256" key="2">
    <source>
        <dbReference type="ARBA" id="ARBA00022679"/>
    </source>
</evidence>
<name>A0A2U3DX73_PURLI</name>
<evidence type="ECO:0000256" key="3">
    <source>
        <dbReference type="ARBA" id="ARBA00022737"/>
    </source>
</evidence>
<dbReference type="GO" id="GO:0045862">
    <property type="term" value="P:positive regulation of proteolysis"/>
    <property type="evidence" value="ECO:0007669"/>
    <property type="project" value="TreeGrafter"/>
</dbReference>
<dbReference type="GO" id="GO:0005737">
    <property type="term" value="C:cytoplasm"/>
    <property type="evidence" value="ECO:0007669"/>
    <property type="project" value="TreeGrafter"/>
</dbReference>
<sequence length="581" mass="64337">MDDTNVQPSRHHPPSQHTVISHPQPKSASAEITLQCPKAVPRRVATTLDSSAESHTCLAPQDSSVREVSSGREPEMESECTHRRCSRSLRVRAARSPATPTCTPPMSGGAWGFDAIPSMAPPKRPQGTADAQRRVFDETLFQGQGPRHPRSSAERRYGGAEEAFGGSAVDAQPSVHPGADDGGVARSEPARTYKLVDGTTDAVPKPPKKRLKIPASPRWLITAAPAARAPTRGHHYGRYLPTASPTGPRQKLRGAALRASTPPLLNLHPLLPFQVPSSPATFTLQHRVVPLRSRFRVSSSARRPRVGKSFAMSRSLQLKEEGNRHFQTGDYVGAESLYSQAILVDPKNPALFTNRAMARLKLQHWDSVISDCNTCLALAPSNMKANYYLAQAQLAIRDYDAALESANKAHELCAATNDRSLAAVTGLVLRAKKERWESREKRRAREAVDLERELRELLQSRRDQLLASEPDEAEKDTIREETDAKAELLKDMFERARAQAGVRREVPEWAIDDISFGIMVDPVITKTGKSYERASIMEHLRRHPSDPLTREPLQPSELRPNLGLRQACDEFLEHNGWAVDY</sequence>
<dbReference type="PANTHER" id="PTHR46803">
    <property type="entry name" value="E3 UBIQUITIN-PROTEIN LIGASE CHIP"/>
    <property type="match status" value="1"/>
</dbReference>
<protein>
    <recommendedName>
        <fullName evidence="8">U-box domain-containing protein</fullName>
    </recommendedName>
</protein>
<comment type="caution">
    <text evidence="10">The sequence shown here is derived from an EMBL/GenBank/DDBJ whole genome shotgun (WGS) entry which is preliminary data.</text>
</comment>
<keyword evidence="2" id="KW-0808">Transferase</keyword>
<dbReference type="InterPro" id="IPR019734">
    <property type="entry name" value="TPR_rpt"/>
</dbReference>
<dbReference type="InterPro" id="IPR013083">
    <property type="entry name" value="Znf_RING/FYVE/PHD"/>
</dbReference>
<dbReference type="Gene3D" id="1.25.40.10">
    <property type="entry name" value="Tetratricopeptide repeat domain"/>
    <property type="match status" value="1"/>
</dbReference>
<evidence type="ECO:0000313" key="9">
    <source>
        <dbReference type="EMBL" id="KAK4074606.1"/>
    </source>
</evidence>
<dbReference type="PROSITE" id="PS51698">
    <property type="entry name" value="U_BOX"/>
    <property type="match status" value="1"/>
</dbReference>
<keyword evidence="5" id="KW-0413">Isomerase</keyword>
<dbReference type="EMBL" id="JAWRVI010000150">
    <property type="protein sequence ID" value="KAK4074606.1"/>
    <property type="molecule type" value="Genomic_DNA"/>
</dbReference>
<accession>A0A2U3DX73</accession>
<dbReference type="GO" id="GO:0071218">
    <property type="term" value="P:cellular response to misfolded protein"/>
    <property type="evidence" value="ECO:0007669"/>
    <property type="project" value="TreeGrafter"/>
</dbReference>
<feature type="domain" description="U-box" evidence="8">
    <location>
        <begin position="505"/>
        <end position="578"/>
    </location>
</feature>
<evidence type="ECO:0000256" key="6">
    <source>
        <dbReference type="PROSITE-ProRule" id="PRU00339"/>
    </source>
</evidence>
<evidence type="ECO:0000313" key="12">
    <source>
        <dbReference type="Proteomes" id="UP001287286"/>
    </source>
</evidence>
<dbReference type="GO" id="GO:0003755">
    <property type="term" value="F:peptidyl-prolyl cis-trans isomerase activity"/>
    <property type="evidence" value="ECO:0007669"/>
    <property type="project" value="UniProtKB-KW"/>
</dbReference>
<dbReference type="SUPFAM" id="SSF57850">
    <property type="entry name" value="RING/U-box"/>
    <property type="match status" value="1"/>
</dbReference>
<evidence type="ECO:0000259" key="8">
    <source>
        <dbReference type="PROSITE" id="PS51698"/>
    </source>
</evidence>
<dbReference type="Proteomes" id="UP001287286">
    <property type="component" value="Unassembled WGS sequence"/>
</dbReference>
<dbReference type="EMBL" id="LCWV01000022">
    <property type="protein sequence ID" value="PWI66836.1"/>
    <property type="molecule type" value="Genomic_DNA"/>
</dbReference>